<accession>H1DFE1</accession>
<gene>
    <name evidence="11" type="primary">queC</name>
    <name evidence="12" type="ORF">HMPREF9449_00977</name>
</gene>
<dbReference type="STRING" id="742817.HMPREF9449_00977"/>
<dbReference type="Pfam" id="PF06508">
    <property type="entry name" value="QueC"/>
    <property type="match status" value="1"/>
</dbReference>
<dbReference type="HOGENOM" id="CLU_081854_1_0_10"/>
<feature type="binding site" evidence="11">
    <location>
        <position position="199"/>
    </location>
    <ligand>
        <name>Zn(2+)</name>
        <dbReference type="ChEBI" id="CHEBI:29105"/>
    </ligand>
</feature>
<dbReference type="GO" id="GO:0008616">
    <property type="term" value="P:tRNA queuosine(34) biosynthetic process"/>
    <property type="evidence" value="ECO:0007669"/>
    <property type="project" value="UniProtKB-UniRule"/>
</dbReference>
<evidence type="ECO:0000313" key="12">
    <source>
        <dbReference type="EMBL" id="EHP48934.1"/>
    </source>
</evidence>
<dbReference type="PANTHER" id="PTHR42914">
    <property type="entry name" value="7-CYANO-7-DEAZAGUANINE SYNTHASE"/>
    <property type="match status" value="1"/>
</dbReference>
<comment type="similarity">
    <text evidence="8 11">Belongs to the QueC family.</text>
</comment>
<evidence type="ECO:0000313" key="13">
    <source>
        <dbReference type="Proteomes" id="UP000004892"/>
    </source>
</evidence>
<evidence type="ECO:0000256" key="4">
    <source>
        <dbReference type="ARBA" id="ARBA00022741"/>
    </source>
</evidence>
<comment type="catalytic activity">
    <reaction evidence="10 11">
        <text>7-carboxy-7-carbaguanine + NH4(+) + 2 ATP = 7-cyano-7-carbaguanine + 2 AMP + 2 diphosphate + 2 H(+)</text>
        <dbReference type="Rhea" id="RHEA:27982"/>
        <dbReference type="ChEBI" id="CHEBI:15378"/>
        <dbReference type="ChEBI" id="CHEBI:28938"/>
        <dbReference type="ChEBI" id="CHEBI:30616"/>
        <dbReference type="ChEBI" id="CHEBI:33019"/>
        <dbReference type="ChEBI" id="CHEBI:45075"/>
        <dbReference type="ChEBI" id="CHEBI:61036"/>
        <dbReference type="ChEBI" id="CHEBI:456215"/>
        <dbReference type="EC" id="6.3.4.20"/>
    </reaction>
</comment>
<dbReference type="UniPathway" id="UPA00391"/>
<comment type="function">
    <text evidence="11">Catalyzes the ATP-dependent conversion of 7-carboxy-7-deazaguanine (CDG) to 7-cyano-7-deazaguanine (preQ(0)).</text>
</comment>
<comment type="cofactor">
    <cofactor evidence="11">
        <name>Zn(2+)</name>
        <dbReference type="ChEBI" id="CHEBI:29105"/>
    </cofactor>
    <text evidence="11">Binds 1 zinc ion per subunit.</text>
</comment>
<dbReference type="PIRSF" id="PIRSF006293">
    <property type="entry name" value="ExsB"/>
    <property type="match status" value="1"/>
</dbReference>
<dbReference type="InterPro" id="IPR014729">
    <property type="entry name" value="Rossmann-like_a/b/a_fold"/>
</dbReference>
<dbReference type="EC" id="6.3.4.20" evidence="9 11"/>
<dbReference type="CDD" id="cd01995">
    <property type="entry name" value="QueC-like"/>
    <property type="match status" value="1"/>
</dbReference>
<evidence type="ECO:0000256" key="10">
    <source>
        <dbReference type="ARBA" id="ARBA00047890"/>
    </source>
</evidence>
<evidence type="ECO:0000256" key="9">
    <source>
        <dbReference type="ARBA" id="ARBA00039149"/>
    </source>
</evidence>
<dbReference type="GO" id="GO:0016879">
    <property type="term" value="F:ligase activity, forming carbon-nitrogen bonds"/>
    <property type="evidence" value="ECO:0007669"/>
    <property type="project" value="UniProtKB-UniRule"/>
</dbReference>
<reference evidence="12 13" key="1">
    <citation type="submission" date="2012-01" db="EMBL/GenBank/DDBJ databases">
        <title>The Genome Sequence of Odoribacter laneus YIT 12061.</title>
        <authorList>
            <consortium name="The Broad Institute Genome Sequencing Platform"/>
            <person name="Earl A."/>
            <person name="Ward D."/>
            <person name="Feldgarden M."/>
            <person name="Gevers D."/>
            <person name="Morotomi M."/>
            <person name="Young S.K."/>
            <person name="Zeng Q."/>
            <person name="Gargeya S."/>
            <person name="Fitzgerald M."/>
            <person name="Haas B."/>
            <person name="Abouelleil A."/>
            <person name="Alvarado L."/>
            <person name="Arachchi H.M."/>
            <person name="Berlin A."/>
            <person name="Chapman S.B."/>
            <person name="Gearin G."/>
            <person name="Goldberg J."/>
            <person name="Griggs A."/>
            <person name="Gujja S."/>
            <person name="Hansen M."/>
            <person name="Heiman D."/>
            <person name="Howarth C."/>
            <person name="Larimer J."/>
            <person name="Lui A."/>
            <person name="MacDonald P.J.P."/>
            <person name="McCowen C."/>
            <person name="Montmayeur A."/>
            <person name="Murphy C."/>
            <person name="Neiman D."/>
            <person name="Pearson M."/>
            <person name="Priest M."/>
            <person name="Roberts A."/>
            <person name="Saif S."/>
            <person name="Shea T."/>
            <person name="Sisk P."/>
            <person name="Stolte C."/>
            <person name="Sykes S."/>
            <person name="Wortman J."/>
            <person name="Nusbaum C."/>
            <person name="Birren B."/>
        </authorList>
    </citation>
    <scope>NUCLEOTIDE SEQUENCE [LARGE SCALE GENOMIC DNA]</scope>
    <source>
        <strain evidence="12 13">YIT 12061</strain>
    </source>
</reference>
<evidence type="ECO:0000256" key="1">
    <source>
        <dbReference type="ARBA" id="ARBA00005061"/>
    </source>
</evidence>
<evidence type="ECO:0000256" key="8">
    <source>
        <dbReference type="ARBA" id="ARBA00037993"/>
    </source>
</evidence>
<dbReference type="Gene3D" id="3.40.50.620">
    <property type="entry name" value="HUPs"/>
    <property type="match status" value="1"/>
</dbReference>
<evidence type="ECO:0000256" key="3">
    <source>
        <dbReference type="ARBA" id="ARBA00022723"/>
    </source>
</evidence>
<keyword evidence="4 11" id="KW-0547">Nucleotide-binding</keyword>
<organism evidence="12 13">
    <name type="scientific">Odoribacter laneus YIT 12061</name>
    <dbReference type="NCBI Taxonomy" id="742817"/>
    <lineage>
        <taxon>Bacteria</taxon>
        <taxon>Pseudomonadati</taxon>
        <taxon>Bacteroidota</taxon>
        <taxon>Bacteroidia</taxon>
        <taxon>Bacteroidales</taxon>
        <taxon>Odoribacteraceae</taxon>
        <taxon>Odoribacter</taxon>
    </lineage>
</organism>
<dbReference type="EMBL" id="ADMC01000015">
    <property type="protein sequence ID" value="EHP48934.1"/>
    <property type="molecule type" value="Genomic_DNA"/>
</dbReference>
<dbReference type="PANTHER" id="PTHR42914:SF1">
    <property type="entry name" value="7-CYANO-7-DEAZAGUANINE SYNTHASE"/>
    <property type="match status" value="1"/>
</dbReference>
<dbReference type="eggNOG" id="COG0603">
    <property type="taxonomic scope" value="Bacteria"/>
</dbReference>
<keyword evidence="2 11" id="KW-0436">Ligase</keyword>
<dbReference type="GO" id="GO:0008270">
    <property type="term" value="F:zinc ion binding"/>
    <property type="evidence" value="ECO:0007669"/>
    <property type="project" value="UniProtKB-UniRule"/>
</dbReference>
<dbReference type="GeneID" id="98068570"/>
<dbReference type="InterPro" id="IPR018317">
    <property type="entry name" value="QueC"/>
</dbReference>
<keyword evidence="7 11" id="KW-0067">ATP-binding</keyword>
<feature type="binding site" evidence="11">
    <location>
        <position position="191"/>
    </location>
    <ligand>
        <name>Zn(2+)</name>
        <dbReference type="ChEBI" id="CHEBI:29105"/>
    </ligand>
</feature>
<dbReference type="RefSeq" id="WP_009136125.1">
    <property type="nucleotide sequence ID" value="NZ_JH594596.1"/>
</dbReference>
<evidence type="ECO:0000256" key="7">
    <source>
        <dbReference type="ARBA" id="ARBA00022840"/>
    </source>
</evidence>
<dbReference type="NCBIfam" id="TIGR00364">
    <property type="entry name" value="7-cyano-7-deazaguanine synthase QueC"/>
    <property type="match status" value="1"/>
</dbReference>
<dbReference type="SUPFAM" id="SSF52402">
    <property type="entry name" value="Adenine nucleotide alpha hydrolases-like"/>
    <property type="match status" value="1"/>
</dbReference>
<feature type="binding site" evidence="11">
    <location>
        <begin position="8"/>
        <end position="18"/>
    </location>
    <ligand>
        <name>ATP</name>
        <dbReference type="ChEBI" id="CHEBI:30616"/>
    </ligand>
</feature>
<evidence type="ECO:0000256" key="2">
    <source>
        <dbReference type="ARBA" id="ARBA00022598"/>
    </source>
</evidence>
<evidence type="ECO:0000256" key="11">
    <source>
        <dbReference type="HAMAP-Rule" id="MF_01633"/>
    </source>
</evidence>
<comment type="pathway">
    <text evidence="1 11">Purine metabolism; 7-cyano-7-deazaguanine biosynthesis.</text>
</comment>
<dbReference type="HAMAP" id="MF_01633">
    <property type="entry name" value="QueC"/>
    <property type="match status" value="1"/>
</dbReference>
<dbReference type="PATRIC" id="fig|742817.3.peg.1035"/>
<protein>
    <recommendedName>
        <fullName evidence="9 11">7-cyano-7-deazaguanine synthase</fullName>
        <ecNumber evidence="9 11">6.3.4.20</ecNumber>
    </recommendedName>
    <alternativeName>
        <fullName evidence="11">7-cyano-7-carbaguanine synthase</fullName>
    </alternativeName>
    <alternativeName>
        <fullName evidence="11">PreQ(0) synthase</fullName>
    </alternativeName>
    <alternativeName>
        <fullName evidence="11">Queuosine biosynthesis protein QueC</fullName>
    </alternativeName>
</protein>
<dbReference type="Proteomes" id="UP000004892">
    <property type="component" value="Unassembled WGS sequence"/>
</dbReference>
<sequence>MKKAIVLLSGGLDSSTALYVAKNEGFDEVYALTFEYGQKHDKEIESAKAVARAAGVKEHKFVRLLLNQWGDCSLTNPAVQIDKGNVNRTDIPATYVPARNMVFLSVAASYADALEISDLFIGVSETDYSGYVDCRESFIKAMEEAVNLGTVLGAEKKRRITIHAPFLHMTKADEIRLGIKLGVDFSLTWSCYRGEERPCGTCDSCLLRARAFAEAGIEDPLLKK</sequence>
<keyword evidence="5 11" id="KW-0671">Queuosine biosynthesis</keyword>
<feature type="binding site" evidence="11">
    <location>
        <position position="202"/>
    </location>
    <ligand>
        <name>Zn(2+)</name>
        <dbReference type="ChEBI" id="CHEBI:29105"/>
    </ligand>
</feature>
<evidence type="ECO:0000256" key="6">
    <source>
        <dbReference type="ARBA" id="ARBA00022833"/>
    </source>
</evidence>
<name>H1DFE1_9BACT</name>
<evidence type="ECO:0000256" key="5">
    <source>
        <dbReference type="ARBA" id="ARBA00022785"/>
    </source>
</evidence>
<dbReference type="AlphaFoldDB" id="H1DFE1"/>
<keyword evidence="13" id="KW-1185">Reference proteome</keyword>
<feature type="binding site" evidence="11">
    <location>
        <position position="205"/>
    </location>
    <ligand>
        <name>Zn(2+)</name>
        <dbReference type="ChEBI" id="CHEBI:29105"/>
    </ligand>
</feature>
<proteinExistence type="inferred from homology"/>
<keyword evidence="6 11" id="KW-0862">Zinc</keyword>
<dbReference type="GO" id="GO:0005524">
    <property type="term" value="F:ATP binding"/>
    <property type="evidence" value="ECO:0007669"/>
    <property type="project" value="UniProtKB-UniRule"/>
</dbReference>
<keyword evidence="3 11" id="KW-0479">Metal-binding</keyword>
<comment type="caution">
    <text evidence="12">The sequence shown here is derived from an EMBL/GenBank/DDBJ whole genome shotgun (WGS) entry which is preliminary data.</text>
</comment>